<keyword evidence="6" id="KW-1133">Transmembrane helix</keyword>
<dbReference type="GO" id="GO:0008194">
    <property type="term" value="F:UDP-glycosyltransferase activity"/>
    <property type="evidence" value="ECO:0007669"/>
    <property type="project" value="InterPro"/>
</dbReference>
<evidence type="ECO:0000256" key="5">
    <source>
        <dbReference type="SAM" id="MobiDB-lite"/>
    </source>
</evidence>
<reference evidence="9" key="1">
    <citation type="submission" date="2025-08" db="UniProtKB">
        <authorList>
            <consortium name="RefSeq"/>
        </authorList>
    </citation>
    <scope>IDENTIFICATION</scope>
    <source>
        <tissue evidence="9">Whole organism</tissue>
    </source>
</reference>
<dbReference type="InterPro" id="IPR050271">
    <property type="entry name" value="UDP-glycosyltransferase"/>
</dbReference>
<evidence type="ECO:0000256" key="2">
    <source>
        <dbReference type="ARBA" id="ARBA00022676"/>
    </source>
</evidence>
<keyword evidence="7" id="KW-0732">Signal</keyword>
<comment type="similarity">
    <text evidence="1 4">Belongs to the UDP-glycosyltransferase family.</text>
</comment>
<evidence type="ECO:0000313" key="8">
    <source>
        <dbReference type="Proteomes" id="UP000694843"/>
    </source>
</evidence>
<dbReference type="InterPro" id="IPR035595">
    <property type="entry name" value="UDP_glycos_trans_CS"/>
</dbReference>
<dbReference type="GeneID" id="108675195"/>
<sequence length="552" mass="62857">MKAMLLVVLATLLVETTAISNMTRQINSRLGPSLQSYKILFIPASIYKSHYAILQPLISTLAERGHKVSVLSHVCLSQRHPNVSYYDYEYDLDEFFNMDHFRLIYEHVKFVSDLADFSSHFATKIYDDPVVKYILAKKNEFDLVISDNLAFLVTYPFAVNMTHILFSASYLNSVTSAYQGNVFNPAAVSNGVTDYPKPYSFLSRVKNILVTLGLAYLWLWSVRSPAEEAISKIFPGLPSSYEVERNASLIFVHSHLALDGAFPLLPNQIMLGGMVARDPEPLPKDLQEFLAGDIPAVYMSTGTYLTVSSFPDQFKNIFISLFPKLPYKVLWRNPSDEVLNSSNLMVRNWFPQQDILAHPNLRLHISHCGLSGMQESIYHVVPVLCLPIHGDNYKTAPFVQDEGIGMSLSWLTLTEQTLNESIHTIINDNRFRKRMELKSRIFRDQPEPPLQRAVYWTEYVARYRGAPHLQASSRNLSWIAYANLDILAALGFCIIFIVYCTAVISRYIYKMFTGSVKNKIQSENKYNNHKFKSSRDLLDGDDPGGIERPGQW</sequence>
<dbReference type="Pfam" id="PF00201">
    <property type="entry name" value="UDPGT"/>
    <property type="match status" value="1"/>
</dbReference>
<dbReference type="RefSeq" id="XP_018018680.2">
    <property type="nucleotide sequence ID" value="XM_018163191.2"/>
</dbReference>
<gene>
    <name evidence="9" type="primary">LOC108675195</name>
</gene>
<dbReference type="AlphaFoldDB" id="A0A8B7NY94"/>
<evidence type="ECO:0000256" key="1">
    <source>
        <dbReference type="ARBA" id="ARBA00009995"/>
    </source>
</evidence>
<keyword evidence="8" id="KW-1185">Reference proteome</keyword>
<organism evidence="8 9">
    <name type="scientific">Hyalella azteca</name>
    <name type="common">Amphipod</name>
    <dbReference type="NCBI Taxonomy" id="294128"/>
    <lineage>
        <taxon>Eukaryota</taxon>
        <taxon>Metazoa</taxon>
        <taxon>Ecdysozoa</taxon>
        <taxon>Arthropoda</taxon>
        <taxon>Crustacea</taxon>
        <taxon>Multicrustacea</taxon>
        <taxon>Malacostraca</taxon>
        <taxon>Eumalacostraca</taxon>
        <taxon>Peracarida</taxon>
        <taxon>Amphipoda</taxon>
        <taxon>Senticaudata</taxon>
        <taxon>Talitrida</taxon>
        <taxon>Talitroidea</taxon>
        <taxon>Hyalellidae</taxon>
        <taxon>Hyalella</taxon>
    </lineage>
</organism>
<dbReference type="Proteomes" id="UP000694843">
    <property type="component" value="Unplaced"/>
</dbReference>
<dbReference type="CDD" id="cd03784">
    <property type="entry name" value="GT1_Gtf-like"/>
    <property type="match status" value="1"/>
</dbReference>
<dbReference type="OrthoDB" id="5835829at2759"/>
<dbReference type="PANTHER" id="PTHR48043:SF145">
    <property type="entry name" value="FI06409P-RELATED"/>
    <property type="match status" value="1"/>
</dbReference>
<evidence type="ECO:0000256" key="7">
    <source>
        <dbReference type="SAM" id="SignalP"/>
    </source>
</evidence>
<feature type="transmembrane region" description="Helical" evidence="6">
    <location>
        <begin position="486"/>
        <end position="509"/>
    </location>
</feature>
<evidence type="ECO:0000256" key="4">
    <source>
        <dbReference type="RuleBase" id="RU003718"/>
    </source>
</evidence>
<dbReference type="SUPFAM" id="SSF53756">
    <property type="entry name" value="UDP-Glycosyltransferase/glycogen phosphorylase"/>
    <property type="match status" value="1"/>
</dbReference>
<feature type="signal peptide" evidence="7">
    <location>
        <begin position="1"/>
        <end position="18"/>
    </location>
</feature>
<keyword evidence="6" id="KW-0472">Membrane</keyword>
<evidence type="ECO:0000313" key="9">
    <source>
        <dbReference type="RefSeq" id="XP_018018680.2"/>
    </source>
</evidence>
<dbReference type="FunFam" id="3.40.50.2000:FF:000050">
    <property type="entry name" value="UDP-glucuronosyltransferase"/>
    <property type="match status" value="1"/>
</dbReference>
<keyword evidence="2 4" id="KW-0328">Glycosyltransferase</keyword>
<keyword evidence="3 4" id="KW-0808">Transferase</keyword>
<feature type="region of interest" description="Disordered" evidence="5">
    <location>
        <begin position="532"/>
        <end position="552"/>
    </location>
</feature>
<dbReference type="PROSITE" id="PS00375">
    <property type="entry name" value="UDPGT"/>
    <property type="match status" value="1"/>
</dbReference>
<keyword evidence="6" id="KW-0812">Transmembrane</keyword>
<accession>A0A8B7NY94</accession>
<dbReference type="OMA" id="SWIAYAN"/>
<evidence type="ECO:0000256" key="3">
    <source>
        <dbReference type="ARBA" id="ARBA00022679"/>
    </source>
</evidence>
<proteinExistence type="inferred from homology"/>
<dbReference type="Gene3D" id="3.40.50.2000">
    <property type="entry name" value="Glycogen Phosphorylase B"/>
    <property type="match status" value="1"/>
</dbReference>
<dbReference type="KEGG" id="hazt:108675195"/>
<protein>
    <submittedName>
        <fullName evidence="9">UDP-glucosyltransferase 2</fullName>
    </submittedName>
</protein>
<dbReference type="InterPro" id="IPR002213">
    <property type="entry name" value="UDP_glucos_trans"/>
</dbReference>
<name>A0A8B7NY94_HYAAZ</name>
<feature type="chain" id="PRO_5038080645" evidence="7">
    <location>
        <begin position="19"/>
        <end position="552"/>
    </location>
</feature>
<evidence type="ECO:0000256" key="6">
    <source>
        <dbReference type="SAM" id="Phobius"/>
    </source>
</evidence>
<dbReference type="PANTHER" id="PTHR48043">
    <property type="entry name" value="EG:EG0003.4 PROTEIN-RELATED"/>
    <property type="match status" value="1"/>
</dbReference>